<name>A0A3P8VKQ7_CYNSE</name>
<dbReference type="Ensembl" id="ENSCSET00000015111.1">
    <property type="protein sequence ID" value="ENSCSEP00000014932.1"/>
    <property type="gene ID" value="ENSCSEG00000009598.1"/>
</dbReference>
<feature type="domain" description="C2" evidence="1">
    <location>
        <begin position="178"/>
        <end position="328"/>
    </location>
</feature>
<reference evidence="2 3" key="1">
    <citation type="journal article" date="2014" name="Nat. Genet.">
        <title>Whole-genome sequence of a flatfish provides insights into ZW sex chromosome evolution and adaptation to a benthic lifestyle.</title>
        <authorList>
            <person name="Chen S."/>
            <person name="Zhang G."/>
            <person name="Shao C."/>
            <person name="Huang Q."/>
            <person name="Liu G."/>
            <person name="Zhang P."/>
            <person name="Song W."/>
            <person name="An N."/>
            <person name="Chalopin D."/>
            <person name="Volff J.N."/>
            <person name="Hong Y."/>
            <person name="Li Q."/>
            <person name="Sha Z."/>
            <person name="Zhou H."/>
            <person name="Xie M."/>
            <person name="Yu Q."/>
            <person name="Liu Y."/>
            <person name="Xiang H."/>
            <person name="Wang N."/>
            <person name="Wu K."/>
            <person name="Yang C."/>
            <person name="Zhou Q."/>
            <person name="Liao X."/>
            <person name="Yang L."/>
            <person name="Hu Q."/>
            <person name="Zhang J."/>
            <person name="Meng L."/>
            <person name="Jin L."/>
            <person name="Tian Y."/>
            <person name="Lian J."/>
            <person name="Yang J."/>
            <person name="Miao G."/>
            <person name="Liu S."/>
            <person name="Liang Z."/>
            <person name="Yan F."/>
            <person name="Li Y."/>
            <person name="Sun B."/>
            <person name="Zhang H."/>
            <person name="Zhang J."/>
            <person name="Zhu Y."/>
            <person name="Du M."/>
            <person name="Zhao Y."/>
            <person name="Schartl M."/>
            <person name="Tang Q."/>
            <person name="Wang J."/>
        </authorList>
    </citation>
    <scope>NUCLEOTIDE SEQUENCE</scope>
</reference>
<dbReference type="PROSITE" id="PS50004">
    <property type="entry name" value="C2"/>
    <property type="match status" value="1"/>
</dbReference>
<proteinExistence type="predicted"/>
<dbReference type="Proteomes" id="UP000265120">
    <property type="component" value="Chromosome W"/>
</dbReference>
<dbReference type="Gene3D" id="2.60.40.150">
    <property type="entry name" value="C2 domain"/>
    <property type="match status" value="1"/>
</dbReference>
<dbReference type="InterPro" id="IPR043549">
    <property type="entry name" value="C2C4C/C2C4D"/>
</dbReference>
<dbReference type="PANTHER" id="PTHR46291:SF9">
    <property type="entry name" value="C2 CALCIUM-DEPENDENT DOMAIN-CONTAINING PROTEIN 4C-LIKE"/>
    <property type="match status" value="1"/>
</dbReference>
<protein>
    <recommendedName>
        <fullName evidence="1">C2 domain-containing protein</fullName>
    </recommendedName>
</protein>
<sequence>MCLFEKIKDSIESIPSELCRTMEQSEEYIFNSSKTSMSLNVHSNLLTPDKIPEFCLPPRLSRRNVLQEAETPSSHLLRKNQVQSAFFNTMQVMPKDAKVRNSNVSMVCKDMKRPPFSAESFGLAGIYESPNTRRKESLFHPKFPAYTLYKKILLDSSPLGSPYSSRSSVYITSSRGCLKGATSCPVLPGSQEETGVMRREVVSLHTFPNNPPSSFGSLLTLATPVLFPLDVLQCQERLLREHVIPLQGRGSISAVGLQLQKSATIRTSHSPVFNEDFYFTALSWEDLLELQLRVKLVDKPVSGPLRRRTVIGVFTKPLSQLLYLQKLI</sequence>
<dbReference type="PANTHER" id="PTHR46291">
    <property type="entry name" value="C2 DOMAIN-CONTAINING PROTEIN"/>
    <property type="match status" value="1"/>
</dbReference>
<dbReference type="AlphaFoldDB" id="A0A3P8VKQ7"/>
<keyword evidence="3" id="KW-1185">Reference proteome</keyword>
<dbReference type="STRING" id="244447.ENSCSEP00000014932"/>
<dbReference type="InterPro" id="IPR035892">
    <property type="entry name" value="C2_domain_sf"/>
</dbReference>
<dbReference type="InterPro" id="IPR000008">
    <property type="entry name" value="C2_dom"/>
</dbReference>
<dbReference type="SUPFAM" id="SSF49562">
    <property type="entry name" value="C2 domain (Calcium/lipid-binding domain, CaLB)"/>
    <property type="match status" value="1"/>
</dbReference>
<reference evidence="2" key="2">
    <citation type="submission" date="2025-08" db="UniProtKB">
        <authorList>
            <consortium name="Ensembl"/>
        </authorList>
    </citation>
    <scope>IDENTIFICATION</scope>
</reference>
<dbReference type="GeneTree" id="ENSGT00940000178770"/>
<dbReference type="InParanoid" id="A0A3P8VKQ7"/>
<reference evidence="2" key="3">
    <citation type="submission" date="2025-09" db="UniProtKB">
        <authorList>
            <consortium name="Ensembl"/>
        </authorList>
    </citation>
    <scope>IDENTIFICATION</scope>
</reference>
<dbReference type="CDD" id="cd00030">
    <property type="entry name" value="C2"/>
    <property type="match status" value="1"/>
</dbReference>
<organism evidence="2 3">
    <name type="scientific">Cynoglossus semilaevis</name>
    <name type="common">Tongue sole</name>
    <dbReference type="NCBI Taxonomy" id="244447"/>
    <lineage>
        <taxon>Eukaryota</taxon>
        <taxon>Metazoa</taxon>
        <taxon>Chordata</taxon>
        <taxon>Craniata</taxon>
        <taxon>Vertebrata</taxon>
        <taxon>Euteleostomi</taxon>
        <taxon>Actinopterygii</taxon>
        <taxon>Neopterygii</taxon>
        <taxon>Teleostei</taxon>
        <taxon>Neoteleostei</taxon>
        <taxon>Acanthomorphata</taxon>
        <taxon>Carangaria</taxon>
        <taxon>Pleuronectiformes</taxon>
        <taxon>Pleuronectoidei</taxon>
        <taxon>Cynoglossidae</taxon>
        <taxon>Cynoglossinae</taxon>
        <taxon>Cynoglossus</taxon>
    </lineage>
</organism>
<evidence type="ECO:0000313" key="2">
    <source>
        <dbReference type="Ensembl" id="ENSCSEP00000014932.1"/>
    </source>
</evidence>
<accession>A0A3P8VKQ7</accession>
<evidence type="ECO:0000259" key="1">
    <source>
        <dbReference type="PROSITE" id="PS50004"/>
    </source>
</evidence>
<evidence type="ECO:0000313" key="3">
    <source>
        <dbReference type="Proteomes" id="UP000265120"/>
    </source>
</evidence>